<sequence length="48" mass="5879">MWSDWFHLIPKQTLGEEIRRKILLVGFILSLTLPWIYGAYTFYRDYVQ</sequence>
<evidence type="ECO:0000256" key="1">
    <source>
        <dbReference type="SAM" id="Phobius"/>
    </source>
</evidence>
<keyword evidence="1" id="KW-1133">Transmembrane helix</keyword>
<accession>A0A7S5R7Y8</accession>
<organism evidence="2 3">
    <name type="scientific">Rhizobium phage RHph_Y65</name>
    <dbReference type="NCBI Taxonomy" id="2509785"/>
    <lineage>
        <taxon>Viruses</taxon>
        <taxon>Duplodnaviria</taxon>
        <taxon>Heunggongvirae</taxon>
        <taxon>Uroviricota</taxon>
        <taxon>Caudoviricetes</taxon>
        <taxon>Kleczkowskaviridae</taxon>
        <taxon>Cuauhnahuacvirus</taxon>
        <taxon>Cuauhnahuacvirus Y65</taxon>
    </lineage>
</organism>
<keyword evidence="3" id="KW-1185">Reference proteome</keyword>
<name>A0A7S5R7Y8_9CAUD</name>
<keyword evidence="1" id="KW-0472">Membrane</keyword>
<gene>
    <name evidence="2" type="ORF">EVB97_094</name>
</gene>
<reference evidence="2 3" key="1">
    <citation type="submission" date="2020-01" db="EMBL/GenBank/DDBJ databases">
        <title>Patterns of diversity and host range of bacteriophage communities associated with bean-nodulatin bacteria.</title>
        <authorList>
            <person name="Vann Cauwenberghe J."/>
            <person name="Santamaria R.I."/>
            <person name="Bustos P."/>
            <person name="Juarez S."/>
            <person name="Gonzalez V."/>
        </authorList>
    </citation>
    <scope>NUCLEOTIDE SEQUENCE [LARGE SCALE GENOMIC DNA]</scope>
    <source>
        <strain evidence="3">RHph</strain>
    </source>
</reference>
<evidence type="ECO:0000313" key="2">
    <source>
        <dbReference type="EMBL" id="QIG72652.1"/>
    </source>
</evidence>
<keyword evidence="1" id="KW-0812">Transmembrane</keyword>
<feature type="transmembrane region" description="Helical" evidence="1">
    <location>
        <begin position="21"/>
        <end position="43"/>
    </location>
</feature>
<proteinExistence type="predicted"/>
<protein>
    <submittedName>
        <fullName evidence="2">Uncharacterized protein</fullName>
    </submittedName>
</protein>
<dbReference type="EMBL" id="MN988525">
    <property type="protein sequence ID" value="QIG72652.1"/>
    <property type="molecule type" value="Genomic_DNA"/>
</dbReference>
<evidence type="ECO:0000313" key="3">
    <source>
        <dbReference type="Proteomes" id="UP000655883"/>
    </source>
</evidence>
<dbReference type="Proteomes" id="UP000655883">
    <property type="component" value="Segment"/>
</dbReference>